<keyword evidence="3 11" id="KW-0813">Transport</keyword>
<protein>
    <submittedName>
        <fullName evidence="12">Uncharacterized protein</fullName>
    </submittedName>
</protein>
<dbReference type="Gene3D" id="1.50.40.10">
    <property type="entry name" value="Mitochondrial carrier domain"/>
    <property type="match status" value="1"/>
</dbReference>
<dbReference type="FunFam" id="1.50.40.10:FF:000046">
    <property type="entry name" value="Phosphate carrier protein, mitochondrial"/>
    <property type="match status" value="1"/>
</dbReference>
<dbReference type="InterPro" id="IPR023395">
    <property type="entry name" value="MCP_dom_sf"/>
</dbReference>
<evidence type="ECO:0000256" key="8">
    <source>
        <dbReference type="ARBA" id="ARBA00023128"/>
    </source>
</evidence>
<dbReference type="InterPro" id="IPR044677">
    <property type="entry name" value="SLC25A3/Pic2/Mir1-like"/>
</dbReference>
<feature type="repeat" description="Solcar" evidence="10">
    <location>
        <begin position="206"/>
        <end position="289"/>
    </location>
</feature>
<reference evidence="12" key="1">
    <citation type="submission" date="2019-06" db="EMBL/GenBank/DDBJ databases">
        <authorList>
            <person name="Zheng W."/>
        </authorList>
    </citation>
    <scope>NUCLEOTIDE SEQUENCE</scope>
    <source>
        <strain evidence="12">QDHG01</strain>
    </source>
</reference>
<evidence type="ECO:0000256" key="3">
    <source>
        <dbReference type="ARBA" id="ARBA00022448"/>
    </source>
</evidence>
<dbReference type="GO" id="GO:1990547">
    <property type="term" value="P:mitochondrial phosphate ion transmembrane transport"/>
    <property type="evidence" value="ECO:0007669"/>
    <property type="project" value="InterPro"/>
</dbReference>
<comment type="subcellular location">
    <subcellularLocation>
        <location evidence="1">Mitochondrion inner membrane</location>
        <topology evidence="1">Multi-pass membrane protein</topology>
    </subcellularLocation>
</comment>
<evidence type="ECO:0000256" key="6">
    <source>
        <dbReference type="ARBA" id="ARBA00022792"/>
    </source>
</evidence>
<name>A0A8J8NQZ6_HALGN</name>
<dbReference type="GO" id="GO:0005743">
    <property type="term" value="C:mitochondrial inner membrane"/>
    <property type="evidence" value="ECO:0007669"/>
    <property type="project" value="UniProtKB-SubCell"/>
</dbReference>
<keyword evidence="13" id="KW-1185">Reference proteome</keyword>
<dbReference type="GO" id="GO:0005315">
    <property type="term" value="F:phosphate transmembrane transporter activity"/>
    <property type="evidence" value="ECO:0007669"/>
    <property type="project" value="InterPro"/>
</dbReference>
<comment type="similarity">
    <text evidence="2 11">Belongs to the mitochondrial carrier (TC 2.A.29) family.</text>
</comment>
<evidence type="ECO:0000256" key="5">
    <source>
        <dbReference type="ARBA" id="ARBA00022737"/>
    </source>
</evidence>
<dbReference type="PANTHER" id="PTHR45671">
    <property type="entry name" value="SOLUTE CARRIER FAMILY 25 (MITOCHONDRIAL CARRIER PHOSPHATE CARRIER), MEMBER 3, LIKE-RELATED-RELATED"/>
    <property type="match status" value="1"/>
</dbReference>
<keyword evidence="4 10" id="KW-0812">Transmembrane</keyword>
<proteinExistence type="inferred from homology"/>
<dbReference type="OrthoDB" id="427452at2759"/>
<evidence type="ECO:0000256" key="4">
    <source>
        <dbReference type="ARBA" id="ARBA00022692"/>
    </source>
</evidence>
<keyword evidence="6" id="KW-0999">Mitochondrion inner membrane</keyword>
<comment type="caution">
    <text evidence="12">The sequence shown here is derived from an EMBL/GenBank/DDBJ whole genome shotgun (WGS) entry which is preliminary data.</text>
</comment>
<feature type="repeat" description="Solcar" evidence="10">
    <location>
        <begin position="106"/>
        <end position="189"/>
    </location>
</feature>
<keyword evidence="9 10" id="KW-0472">Membrane</keyword>
<evidence type="ECO:0000256" key="11">
    <source>
        <dbReference type="RuleBase" id="RU000488"/>
    </source>
</evidence>
<keyword evidence="8" id="KW-0496">Mitochondrion</keyword>
<keyword evidence="7" id="KW-1133">Transmembrane helix</keyword>
<keyword evidence="5" id="KW-0677">Repeat</keyword>
<dbReference type="PANTHER" id="PTHR45671:SF10">
    <property type="entry name" value="SOLUTE CARRIER FAMILY 25 MEMBER 3"/>
    <property type="match status" value="1"/>
</dbReference>
<dbReference type="InterPro" id="IPR018108">
    <property type="entry name" value="MCP_transmembrane"/>
</dbReference>
<dbReference type="SUPFAM" id="SSF103506">
    <property type="entry name" value="Mitochondrial carrier"/>
    <property type="match status" value="1"/>
</dbReference>
<dbReference type="EMBL" id="RRYP01008176">
    <property type="protein sequence ID" value="TNV79962.1"/>
    <property type="molecule type" value="Genomic_DNA"/>
</dbReference>
<organism evidence="12 13">
    <name type="scientific">Halteria grandinella</name>
    <dbReference type="NCBI Taxonomy" id="5974"/>
    <lineage>
        <taxon>Eukaryota</taxon>
        <taxon>Sar</taxon>
        <taxon>Alveolata</taxon>
        <taxon>Ciliophora</taxon>
        <taxon>Intramacronucleata</taxon>
        <taxon>Spirotrichea</taxon>
        <taxon>Stichotrichia</taxon>
        <taxon>Sporadotrichida</taxon>
        <taxon>Halteriidae</taxon>
        <taxon>Halteria</taxon>
    </lineage>
</organism>
<evidence type="ECO:0000256" key="1">
    <source>
        <dbReference type="ARBA" id="ARBA00004448"/>
    </source>
</evidence>
<dbReference type="Proteomes" id="UP000785679">
    <property type="component" value="Unassembled WGS sequence"/>
</dbReference>
<evidence type="ECO:0000313" key="12">
    <source>
        <dbReference type="EMBL" id="TNV79962.1"/>
    </source>
</evidence>
<dbReference type="Pfam" id="PF00153">
    <property type="entry name" value="Mito_carr"/>
    <property type="match status" value="3"/>
</dbReference>
<evidence type="ECO:0000256" key="2">
    <source>
        <dbReference type="ARBA" id="ARBA00006375"/>
    </source>
</evidence>
<evidence type="ECO:0000313" key="13">
    <source>
        <dbReference type="Proteomes" id="UP000785679"/>
    </source>
</evidence>
<gene>
    <name evidence="12" type="ORF">FGO68_gene3648</name>
</gene>
<evidence type="ECO:0000256" key="7">
    <source>
        <dbReference type="ARBA" id="ARBA00022989"/>
    </source>
</evidence>
<sequence>MGGGDVHDMSYYGKCMIGGILSCGLTHMAVCPLDIVKCRKQADPTLYKSMSDGFKTIYRTQGIKGFTIGWHATLFGYSAQGFGKFGFYEIFKDVYKKALGPSAEKYQTIGFLASSACAEVIADTFLAPFEAVKVRMQTSNFTPKFFEGFNTILANEGWNGLYKGLGPLWMRQVPYTMVKFGAFENIVRAFYRNIFTAPKDSYSKGTQLSIVFASGYLAGIFCAIVSHPADTMVSILNKKSSNDPIGQQVSKIYSEIGFKGLWNGIGARIIMVGTLTGLQWYIYDSFKVAVGLQASGGK</sequence>
<evidence type="ECO:0000256" key="10">
    <source>
        <dbReference type="PROSITE-ProRule" id="PRU00282"/>
    </source>
</evidence>
<dbReference type="PROSITE" id="PS50920">
    <property type="entry name" value="SOLCAR"/>
    <property type="match status" value="3"/>
</dbReference>
<dbReference type="AlphaFoldDB" id="A0A8J8NQZ6"/>
<evidence type="ECO:0000256" key="9">
    <source>
        <dbReference type="ARBA" id="ARBA00023136"/>
    </source>
</evidence>
<accession>A0A8J8NQZ6</accession>
<feature type="repeat" description="Solcar" evidence="10">
    <location>
        <begin position="10"/>
        <end position="94"/>
    </location>
</feature>